<gene>
    <name evidence="2" type="ORF">KK060_01350</name>
</gene>
<protein>
    <submittedName>
        <fullName evidence="2">Porin</fullName>
    </submittedName>
</protein>
<accession>A0ABS5VLL9</accession>
<name>A0ABS5VLL9_9BACT</name>
<evidence type="ECO:0000313" key="3">
    <source>
        <dbReference type="Proteomes" id="UP000772618"/>
    </source>
</evidence>
<keyword evidence="1" id="KW-0732">Signal</keyword>
<keyword evidence="3" id="KW-1185">Reference proteome</keyword>
<feature type="signal peptide" evidence="1">
    <location>
        <begin position="1"/>
        <end position="21"/>
    </location>
</feature>
<proteinExistence type="predicted"/>
<evidence type="ECO:0000313" key="2">
    <source>
        <dbReference type="EMBL" id="MBT1701903.1"/>
    </source>
</evidence>
<dbReference type="Proteomes" id="UP000772618">
    <property type="component" value="Unassembled WGS sequence"/>
</dbReference>
<evidence type="ECO:0000256" key="1">
    <source>
        <dbReference type="SAM" id="SignalP"/>
    </source>
</evidence>
<dbReference type="EMBL" id="JAHESD010000002">
    <property type="protein sequence ID" value="MBT1701903.1"/>
    <property type="molecule type" value="Genomic_DNA"/>
</dbReference>
<organism evidence="2 3">
    <name type="scientific">Chryseosolibacter indicus</name>
    <dbReference type="NCBI Taxonomy" id="2782351"/>
    <lineage>
        <taxon>Bacteria</taxon>
        <taxon>Pseudomonadati</taxon>
        <taxon>Bacteroidota</taxon>
        <taxon>Cytophagia</taxon>
        <taxon>Cytophagales</taxon>
        <taxon>Chryseotaleaceae</taxon>
        <taxon>Chryseosolibacter</taxon>
    </lineage>
</organism>
<reference evidence="2 3" key="1">
    <citation type="submission" date="2021-05" db="EMBL/GenBank/DDBJ databases">
        <title>A Polyphasic approach of four new species of the genus Ohtaekwangia: Ohtaekwangia histidinii sp. nov., Ohtaekwangia cretensis sp. nov., Ohtaekwangia indiensis sp. nov., Ohtaekwangia reichenbachii sp. nov. from diverse environment.</title>
        <authorList>
            <person name="Octaviana S."/>
        </authorList>
    </citation>
    <scope>NUCLEOTIDE SEQUENCE [LARGE SCALE GENOMIC DNA]</scope>
    <source>
        <strain evidence="2 3">PWU20</strain>
    </source>
</reference>
<comment type="caution">
    <text evidence="2">The sequence shown here is derived from an EMBL/GenBank/DDBJ whole genome shotgun (WGS) entry which is preliminary data.</text>
</comment>
<feature type="chain" id="PRO_5047173037" evidence="1">
    <location>
        <begin position="22"/>
        <end position="469"/>
    </location>
</feature>
<sequence>MRLRHHAFLYALLFTAFAAHSQGSETYNSGVKVNLDPEGNKYVRFIIWNQIWMRSIQHNDGTAVNGVPSNNTWDIGARRLRFLAYAQITPRYLVLTHFGINNQSFATGGASGSSGTGGYGAGKKPGIFFHDVWNEYAIVPAVDPETKTPNKYNVYLGAGLHYWWGISRISSASTLNFLAIDAPVVNWPLVDLSDQFVRQFGVYTKGRLGKLNYNFSVNKPFATNLTPAVDPLKGRVAVDNNGDAKPAVQGYFDYQFLDQESNVLPYRVGTYVGTKKVFNIGAGFYHNNNGTRSLDAAGDLQRHNITLIGVDVFADMPIGSKEKNMAITAYGVYYNYDFGPNYIRHVGIMNPAAGFDPNYTGPRSVQGFGNNRPFVGTGNIIYAQAGLLLPKGISGKLRLQPFGAFTLKDFEYLDETGSYIDFGANIFLDGHHAKITPQYSIRPQYFTQNDRRVVDGNKGEFMIQLQVYL</sequence>
<dbReference type="RefSeq" id="WP_254151599.1">
    <property type="nucleotide sequence ID" value="NZ_JAHESD010000002.1"/>
</dbReference>